<dbReference type="Proteomes" id="UP000324091">
    <property type="component" value="Chromosome 9"/>
</dbReference>
<feature type="region of interest" description="Disordered" evidence="2">
    <location>
        <begin position="846"/>
        <end position="872"/>
    </location>
</feature>
<sequence>MENYFKPVHSLHGHDETKPRQHHHHLHHHRNSRSNRYMVLDDTDRSHRQSVHDDLHHNVRPCHQSHVHHKEEILYKNKAPVALSRASSSSLSSSSSTSSSSSPSSFSSWYTDGDANNPYSLHHVVQQQHSQSCSNIADVRRGFREDSGSEPVVFATIKQGKNTSVFSQLHGSQETGKPFSSLDRGHSRSEEALQQDNVCMRGERQSREPHVTSRPLYKTASLNRGLTFSTEDILLGVSGGPKRAVSSSQLPSKGILKNKEPHTDIRKAKSMEVLSPRLSKGQDPSGQKGKGITQAETEQARANFVQGKLQFSAFLDEITKQVMSASHLSNLGVNHKAAGKTAALPQPCGPVKPQLPPKNYRKSSGEDRESNPERHSRQENSTPGSSRKHSDSSNADKLLSYTAKAHQGSPPPHSYPHHPRHNTRSRKERRASPIRGSLPEDGYTRSGLHVTDGTSTSPEPTQPKLRHHRKQPPAAPYTQHPQPFILPQPQQVPTAGPGQGSESSSTRSDSSRTRDTASTATSHSLELGYEHHSPSVGHCKQCRATPCDGDHFRALQEENADLHQNLLQTVVCIESLEEELQRTRDELSRVKEKYKRQQLQPNRPKRHLLQQEQQVLLETHSGTKQANNLLGEHLHIASESLSSERKYLLTRVSQLGCELEDAHTTIAALENIKVPCLMKELLQKHLNSSVAVASPVAVSHSAATPAGGLTHALKVEAPAQKWLMESEAGPQRVTAFTPFKQEVPQFRNDHILGQRESNHSPPFTLEDLSADIYRKISARYAARPQPLYPQSLTSNHADKPPNSQQAHMGDDGWAGKGGAQVTLLEEDMVDVTSMSAQKILEEFMRQLQPHQEIEKRRQEKMAAEERTDKGAD</sequence>
<comment type="caution">
    <text evidence="3">The sequence shown here is derived from an EMBL/GenBank/DDBJ whole genome shotgun (WGS) entry which is preliminary data.</text>
</comment>
<feature type="compositionally biased region" description="Pro residues" evidence="2">
    <location>
        <begin position="347"/>
        <end position="356"/>
    </location>
</feature>
<feature type="region of interest" description="Disordered" evidence="2">
    <location>
        <begin position="784"/>
        <end position="814"/>
    </location>
</feature>
<dbReference type="AlphaFoldDB" id="A0A5C6MKH2"/>
<evidence type="ECO:0000256" key="2">
    <source>
        <dbReference type="SAM" id="MobiDB-lite"/>
    </source>
</evidence>
<feature type="region of interest" description="Disordered" evidence="2">
    <location>
        <begin position="88"/>
        <end position="108"/>
    </location>
</feature>
<feature type="compositionally biased region" description="Basic residues" evidence="2">
    <location>
        <begin position="415"/>
        <end position="429"/>
    </location>
</feature>
<reference evidence="3 4" key="1">
    <citation type="submission" date="2019-04" db="EMBL/GenBank/DDBJ databases">
        <title>Chromosome genome assembly for Takifugu flavidus.</title>
        <authorList>
            <person name="Xiao S."/>
        </authorList>
    </citation>
    <scope>NUCLEOTIDE SEQUENCE [LARGE SCALE GENOMIC DNA]</scope>
    <source>
        <strain evidence="3">HTHZ2018</strain>
        <tissue evidence="3">Muscle</tissue>
    </source>
</reference>
<feature type="region of interest" description="Disordered" evidence="2">
    <location>
        <begin position="342"/>
        <end position="521"/>
    </location>
</feature>
<accession>A0A5C6MKH2</accession>
<feature type="region of interest" description="Disordered" evidence="2">
    <location>
        <begin position="239"/>
        <end position="293"/>
    </location>
</feature>
<protein>
    <submittedName>
        <fullName evidence="3">Uncharacterized protein</fullName>
    </submittedName>
</protein>
<feature type="compositionally biased region" description="Basic residues" evidence="2">
    <location>
        <begin position="20"/>
        <end position="33"/>
    </location>
</feature>
<proteinExistence type="predicted"/>
<feature type="compositionally biased region" description="Basic and acidic residues" evidence="2">
    <location>
        <begin position="257"/>
        <end position="270"/>
    </location>
</feature>
<feature type="coiled-coil region" evidence="1">
    <location>
        <begin position="573"/>
        <end position="600"/>
    </location>
</feature>
<dbReference type="EMBL" id="RHFK02000022">
    <property type="protein sequence ID" value="TWW55686.1"/>
    <property type="molecule type" value="Genomic_DNA"/>
</dbReference>
<feature type="region of interest" description="Disordered" evidence="2">
    <location>
        <begin position="1"/>
        <end position="35"/>
    </location>
</feature>
<gene>
    <name evidence="3" type="ORF">D4764_09G0007360</name>
</gene>
<keyword evidence="4" id="KW-1185">Reference proteome</keyword>
<feature type="compositionally biased region" description="Basic and acidic residues" evidence="2">
    <location>
        <begin position="851"/>
        <end position="872"/>
    </location>
</feature>
<feature type="compositionally biased region" description="Basic and acidic residues" evidence="2">
    <location>
        <begin position="363"/>
        <end position="378"/>
    </location>
</feature>
<feature type="compositionally biased region" description="Polar residues" evidence="2">
    <location>
        <begin position="788"/>
        <end position="806"/>
    </location>
</feature>
<organism evidence="3 4">
    <name type="scientific">Takifugu flavidus</name>
    <name type="common">sansaifugu</name>
    <dbReference type="NCBI Taxonomy" id="433684"/>
    <lineage>
        <taxon>Eukaryota</taxon>
        <taxon>Metazoa</taxon>
        <taxon>Chordata</taxon>
        <taxon>Craniata</taxon>
        <taxon>Vertebrata</taxon>
        <taxon>Euteleostomi</taxon>
        <taxon>Actinopterygii</taxon>
        <taxon>Neopterygii</taxon>
        <taxon>Teleostei</taxon>
        <taxon>Neoteleostei</taxon>
        <taxon>Acanthomorphata</taxon>
        <taxon>Eupercaria</taxon>
        <taxon>Tetraodontiformes</taxon>
        <taxon>Tetradontoidea</taxon>
        <taxon>Tetraodontidae</taxon>
        <taxon>Takifugu</taxon>
    </lineage>
</organism>
<evidence type="ECO:0000256" key="1">
    <source>
        <dbReference type="SAM" id="Coils"/>
    </source>
</evidence>
<evidence type="ECO:0000313" key="3">
    <source>
        <dbReference type="EMBL" id="TWW55686.1"/>
    </source>
</evidence>
<name>A0A5C6MKH2_9TELE</name>
<feature type="compositionally biased region" description="Basic and acidic residues" evidence="2">
    <location>
        <begin position="201"/>
        <end position="211"/>
    </location>
</feature>
<evidence type="ECO:0000313" key="4">
    <source>
        <dbReference type="Proteomes" id="UP000324091"/>
    </source>
</evidence>
<keyword evidence="1" id="KW-0175">Coiled coil</keyword>
<feature type="region of interest" description="Disordered" evidence="2">
    <location>
        <begin position="168"/>
        <end position="213"/>
    </location>
</feature>